<evidence type="ECO:0000256" key="1">
    <source>
        <dbReference type="SAM" id="Phobius"/>
    </source>
</evidence>
<keyword evidence="1" id="KW-1133">Transmembrane helix</keyword>
<reference evidence="2" key="1">
    <citation type="submission" date="2020-06" db="EMBL/GenBank/DDBJ databases">
        <title>Characterization of fructooligosaccharide metabolism and fructooligosaccharide-degrading enzymes in human commensal butyrate producers.</title>
        <authorList>
            <person name="Tanno H."/>
            <person name="Fujii T."/>
            <person name="Hirano K."/>
            <person name="Maeno S."/>
            <person name="Tonozuka T."/>
            <person name="Sakamoto M."/>
            <person name="Ohkuma M."/>
            <person name="Tochio T."/>
            <person name="Endo A."/>
        </authorList>
    </citation>
    <scope>NUCLEOTIDE SEQUENCE</scope>
    <source>
        <strain evidence="2">JCM 31265</strain>
    </source>
</reference>
<comment type="caution">
    <text evidence="2">The sequence shown here is derived from an EMBL/GenBank/DDBJ whole genome shotgun (WGS) entry which is preliminary data.</text>
</comment>
<sequence length="368" mass="42505">MDRSTDKNTEKRKENKKTYRGRLVAAFVVVLVTTLLEIIYYGYHIMDNRDNVVHSFKNEQDSTAQIIADGLAGKSEDAMIHFIRHSVPVSGTTWGFILKDGRVLYMKDDDTTKNLENISSKAEFELYMEDLGGIVSEASVSGTEYVCGVFTDKDYVLEEYGTSNMEFYIVTAVIATILVFGCILIEFAGRIGHEGRKVIALQSDLTERNEKFDEYERLTDQYEEELRNRDFDKTEIKREGYYDLEIVDTLLSKSSDTELFPITFMFIRVRMGDRYFSRDAIFRIMDFIKGSMGKNHVTAELSKGYFVVIMYKTDLAAAEKTREEMLSKWEAFSKGAELETVLREVVSTENPRNTFYHEKDRLLDLANW</sequence>
<dbReference type="RefSeq" id="WP_055222731.1">
    <property type="nucleotide sequence ID" value="NZ_BLYL01000001.1"/>
</dbReference>
<organism evidence="2 3">
    <name type="scientific">Coprococcus eutactus</name>
    <dbReference type="NCBI Taxonomy" id="33043"/>
    <lineage>
        <taxon>Bacteria</taxon>
        <taxon>Bacillati</taxon>
        <taxon>Bacillota</taxon>
        <taxon>Clostridia</taxon>
        <taxon>Lachnospirales</taxon>
        <taxon>Lachnospiraceae</taxon>
        <taxon>Coprococcus</taxon>
    </lineage>
</organism>
<proteinExistence type="predicted"/>
<dbReference type="AlphaFoldDB" id="A0AAI9NX77"/>
<dbReference type="Proteomes" id="UP000660047">
    <property type="component" value="Unassembled WGS sequence"/>
</dbReference>
<feature type="transmembrane region" description="Helical" evidence="1">
    <location>
        <begin position="167"/>
        <end position="187"/>
    </location>
</feature>
<keyword evidence="1" id="KW-0472">Membrane</keyword>
<dbReference type="EMBL" id="BLYL01000001">
    <property type="protein sequence ID" value="GFO93273.1"/>
    <property type="molecule type" value="Genomic_DNA"/>
</dbReference>
<name>A0AAI9NX77_9FIRM</name>
<gene>
    <name evidence="2" type="ORF">COEU31_03190</name>
</gene>
<evidence type="ECO:0008006" key="4">
    <source>
        <dbReference type="Google" id="ProtNLM"/>
    </source>
</evidence>
<keyword evidence="1" id="KW-0812">Transmembrane</keyword>
<feature type="transmembrane region" description="Helical" evidence="1">
    <location>
        <begin position="21"/>
        <end position="43"/>
    </location>
</feature>
<evidence type="ECO:0000313" key="3">
    <source>
        <dbReference type="Proteomes" id="UP000660047"/>
    </source>
</evidence>
<accession>A0AAI9NX77</accession>
<evidence type="ECO:0000313" key="2">
    <source>
        <dbReference type="EMBL" id="GFO93273.1"/>
    </source>
</evidence>
<protein>
    <recommendedName>
        <fullName evidence="4">GGDEF domain-containing protein</fullName>
    </recommendedName>
</protein>